<organism evidence="4 5">
    <name type="scientific">Coniochaeta ligniaria NRRL 30616</name>
    <dbReference type="NCBI Taxonomy" id="1408157"/>
    <lineage>
        <taxon>Eukaryota</taxon>
        <taxon>Fungi</taxon>
        <taxon>Dikarya</taxon>
        <taxon>Ascomycota</taxon>
        <taxon>Pezizomycotina</taxon>
        <taxon>Sordariomycetes</taxon>
        <taxon>Sordariomycetidae</taxon>
        <taxon>Coniochaetales</taxon>
        <taxon>Coniochaetaceae</taxon>
        <taxon>Coniochaeta</taxon>
    </lineage>
</organism>
<comment type="similarity">
    <text evidence="1">Belongs to the class-A beta-lactamase family.</text>
</comment>
<dbReference type="STRING" id="1408157.A0A1J7ICZ3"/>
<proteinExistence type="inferred from homology"/>
<dbReference type="InParanoid" id="A0A1J7ICZ3"/>
<dbReference type="GO" id="GO:0016787">
    <property type="term" value="F:hydrolase activity"/>
    <property type="evidence" value="ECO:0007669"/>
    <property type="project" value="UniProtKB-KW"/>
</dbReference>
<sequence length="410" mass="45383">MERLNNILASYVADEGDNETKGKIHGVAFVVVDKNGPIYQGSAGRLPSSIRESPKFTVDTQVWVASLTKIVTAVCLMQLVEKRLLSLDDDVRMLVPELGMMGVLTGFFGPHARIEQNPNPITVRSLLTHTAGLGYDLDANLVKWSNSVGRHVNNLSFTWDGWNTPLLHASQEGWCYGSGVDWATKVLMFKTGQDFGKYVEEHICKPLGIENTAFRPATFEAGFTANRDAAGNLISIPLPVPLVPPTNSGGCGLYTTASDFTKILTALLRDGNDAEHDGPRLLTKHAVVEMFRPQLTPLQRNFLQAGMRRYTELIPWKGPSYPVERLDHGITGVINLDDLPGKRRNGSMSWLGMNNSHWWIDPRSGIAASLIVNLMNMPDTVVENLYNEIEHAVYGELLPSIRREDGSYEP</sequence>
<evidence type="ECO:0000256" key="1">
    <source>
        <dbReference type="ARBA" id="ARBA00009009"/>
    </source>
</evidence>
<name>A0A1J7ICZ3_9PEZI</name>
<dbReference type="SUPFAM" id="SSF56601">
    <property type="entry name" value="beta-lactamase/transpeptidase-like"/>
    <property type="match status" value="1"/>
</dbReference>
<feature type="domain" description="Beta-lactamase-related" evidence="3">
    <location>
        <begin position="21"/>
        <end position="386"/>
    </location>
</feature>
<gene>
    <name evidence="4" type="ORF">CONLIGDRAFT_498966</name>
</gene>
<evidence type="ECO:0000256" key="2">
    <source>
        <dbReference type="ARBA" id="ARBA00022801"/>
    </source>
</evidence>
<keyword evidence="5" id="KW-1185">Reference proteome</keyword>
<dbReference type="OrthoDB" id="428260at2759"/>
<accession>A0A1J7ICZ3</accession>
<dbReference type="EMBL" id="KV875101">
    <property type="protein sequence ID" value="OIW25583.1"/>
    <property type="molecule type" value="Genomic_DNA"/>
</dbReference>
<keyword evidence="2" id="KW-0378">Hydrolase</keyword>
<dbReference type="Gene3D" id="3.40.710.10">
    <property type="entry name" value="DD-peptidase/beta-lactamase superfamily"/>
    <property type="match status" value="1"/>
</dbReference>
<dbReference type="AlphaFoldDB" id="A0A1J7ICZ3"/>
<dbReference type="InterPro" id="IPR050789">
    <property type="entry name" value="Diverse_Enzym_Activities"/>
</dbReference>
<dbReference type="Pfam" id="PF00144">
    <property type="entry name" value="Beta-lactamase"/>
    <property type="match status" value="1"/>
</dbReference>
<dbReference type="InterPro" id="IPR012338">
    <property type="entry name" value="Beta-lactam/transpept-like"/>
</dbReference>
<evidence type="ECO:0000313" key="4">
    <source>
        <dbReference type="EMBL" id="OIW25583.1"/>
    </source>
</evidence>
<dbReference type="Proteomes" id="UP000182658">
    <property type="component" value="Unassembled WGS sequence"/>
</dbReference>
<protein>
    <submittedName>
        <fullName evidence="4">Beta-lactamase/transpeptidase-like protein</fullName>
    </submittedName>
</protein>
<reference evidence="4 5" key="1">
    <citation type="submission" date="2016-10" db="EMBL/GenBank/DDBJ databases">
        <title>Draft genome sequence of Coniochaeta ligniaria NRRL30616, a lignocellulolytic fungus for bioabatement of inhibitors in plant biomass hydrolysates.</title>
        <authorList>
            <consortium name="DOE Joint Genome Institute"/>
            <person name="Jimenez D.J."/>
            <person name="Hector R.E."/>
            <person name="Riley R."/>
            <person name="Sun H."/>
            <person name="Grigoriev I.V."/>
            <person name="Van Elsas J.D."/>
            <person name="Nichols N.N."/>
        </authorList>
    </citation>
    <scope>NUCLEOTIDE SEQUENCE [LARGE SCALE GENOMIC DNA]</scope>
    <source>
        <strain evidence="4 5">NRRL 30616</strain>
    </source>
</reference>
<dbReference type="InterPro" id="IPR001466">
    <property type="entry name" value="Beta-lactam-related"/>
</dbReference>
<evidence type="ECO:0000313" key="5">
    <source>
        <dbReference type="Proteomes" id="UP000182658"/>
    </source>
</evidence>
<dbReference type="PANTHER" id="PTHR43283">
    <property type="entry name" value="BETA-LACTAMASE-RELATED"/>
    <property type="match status" value="1"/>
</dbReference>
<evidence type="ECO:0000259" key="3">
    <source>
        <dbReference type="Pfam" id="PF00144"/>
    </source>
</evidence>
<dbReference type="PANTHER" id="PTHR43283:SF17">
    <property type="entry name" value="(LOVD), PUTATIVE (AFU_ORTHOLOGUE AFUA_5G00920)-RELATED"/>
    <property type="match status" value="1"/>
</dbReference>